<dbReference type="RefSeq" id="WP_353708176.1">
    <property type="nucleotide sequence ID" value="NZ_CP159290.1"/>
</dbReference>
<dbReference type="InterPro" id="IPR005502">
    <property type="entry name" value="Ribosyl_crysJ1"/>
</dbReference>
<dbReference type="EC" id="3.2.2.-" evidence="2"/>
<name>A0AAU8G389_9MICO</name>
<gene>
    <name evidence="2" type="ORF">ABRQ22_00335</name>
</gene>
<dbReference type="SUPFAM" id="SSF101478">
    <property type="entry name" value="ADP-ribosylglycohydrolase"/>
    <property type="match status" value="1"/>
</dbReference>
<feature type="binding site" evidence="1">
    <location>
        <position position="424"/>
    </location>
    <ligand>
        <name>Mg(2+)</name>
        <dbReference type="ChEBI" id="CHEBI:18420"/>
        <label>1</label>
    </ligand>
</feature>
<feature type="binding site" evidence="1">
    <location>
        <position position="427"/>
    </location>
    <ligand>
        <name>Mg(2+)</name>
        <dbReference type="ChEBI" id="CHEBI:18420"/>
        <label>1</label>
    </ligand>
</feature>
<organism evidence="2">
    <name type="scientific">Cellulosimicrobium sp. ES-005</name>
    <dbReference type="NCBI Taxonomy" id="3163031"/>
    <lineage>
        <taxon>Bacteria</taxon>
        <taxon>Bacillati</taxon>
        <taxon>Actinomycetota</taxon>
        <taxon>Actinomycetes</taxon>
        <taxon>Micrococcales</taxon>
        <taxon>Promicromonosporaceae</taxon>
        <taxon>Cellulosimicrobium</taxon>
    </lineage>
</organism>
<accession>A0AAU8G389</accession>
<reference evidence="2" key="1">
    <citation type="submission" date="2024-06" db="EMBL/GenBank/DDBJ databases">
        <title>Complete genome sequence of the cellulolytic actinobacterium, Cellulosimicrobium ES-005.</title>
        <authorList>
            <person name="Matthews C.T."/>
            <person name="Underwood K.D."/>
            <person name="Ghanchi K.M."/>
            <person name="Fields S.D."/>
            <person name="Gardner S.G."/>
        </authorList>
    </citation>
    <scope>NUCLEOTIDE SEQUENCE</scope>
    <source>
        <strain evidence="2">ES-005</strain>
    </source>
</reference>
<comment type="cofactor">
    <cofactor evidence="1">
        <name>Mg(2+)</name>
        <dbReference type="ChEBI" id="CHEBI:18420"/>
    </cofactor>
    <text evidence="1">Binds 2 magnesium ions per subunit.</text>
</comment>
<keyword evidence="1" id="KW-0479">Metal-binding</keyword>
<dbReference type="GO" id="GO:0046872">
    <property type="term" value="F:metal ion binding"/>
    <property type="evidence" value="ECO:0007669"/>
    <property type="project" value="UniProtKB-KW"/>
</dbReference>
<keyword evidence="2" id="KW-0378">Hydrolase</keyword>
<keyword evidence="2" id="KW-0326">Glycosidase</keyword>
<feature type="binding site" evidence="1">
    <location>
        <position position="426"/>
    </location>
    <ligand>
        <name>Mg(2+)</name>
        <dbReference type="ChEBI" id="CHEBI:18420"/>
        <label>1</label>
    </ligand>
</feature>
<dbReference type="Pfam" id="PF03747">
    <property type="entry name" value="ADP_ribosyl_GH"/>
    <property type="match status" value="1"/>
</dbReference>
<sequence>MRLTWAQPEDLLAHELVQATAEGKDPAALVDVRERWTAAGGDPVPAVSGAGPVPATPALRTLARDLLVELDALPAAPAPHEPDDWDAILATLPAAPGLPTRPGAVGSSDGLAAGAATGTATAADAAYADRVLGAWTGRAAGCLLGKPVEKIPRAGIEEILRATGRWPLDRWFTAVGLPDDVAARWPWNRRSAPTSLEENIDGMPEDDDLNYPILALALLERHGRGFTTDDVAQLWLDALPAGRVFTAERAAYRNILDARPVPETATHHNPFREWIGALIRTDVLGWVSPGDVREAARLAWTDARLSHTRNGAYGAMWAAALASAAMVCETVDEVLDAADAVVPPGSRLAAAIRLGRDAGRDGDASEAGVRAGLDAIHAAYGDLHWVHVLNNAAVIAYALTAGRGADGRGDFGASVAIAVTAGWDTDSAGATVGGVVGALQGVDGIGPQWTRPLDGRIATSLPGGEQRIVDLAARTVALATVPVVVAGGAVQGSAEEVRA</sequence>
<dbReference type="InterPro" id="IPR036705">
    <property type="entry name" value="Ribosyl_crysJ1_sf"/>
</dbReference>
<evidence type="ECO:0000256" key="1">
    <source>
        <dbReference type="PIRSR" id="PIRSR605502-1"/>
    </source>
</evidence>
<dbReference type="Gene3D" id="1.10.4080.10">
    <property type="entry name" value="ADP-ribosylation/Crystallin J1"/>
    <property type="match status" value="1"/>
</dbReference>
<dbReference type="EMBL" id="CP159290">
    <property type="protein sequence ID" value="XCH30179.1"/>
    <property type="molecule type" value="Genomic_DNA"/>
</dbReference>
<keyword evidence="1" id="KW-0460">Magnesium</keyword>
<protein>
    <submittedName>
        <fullName evidence="2">ADP-ribosylglycohydrolase family protein</fullName>
        <ecNumber evidence="2">3.2.2.-</ecNumber>
    </submittedName>
</protein>
<evidence type="ECO:0000313" key="2">
    <source>
        <dbReference type="EMBL" id="XCH30179.1"/>
    </source>
</evidence>
<proteinExistence type="predicted"/>
<dbReference type="GO" id="GO:0016798">
    <property type="term" value="F:hydrolase activity, acting on glycosyl bonds"/>
    <property type="evidence" value="ECO:0007669"/>
    <property type="project" value="UniProtKB-KW"/>
</dbReference>
<dbReference type="AlphaFoldDB" id="A0AAU8G389"/>